<keyword evidence="2" id="KW-1185">Reference proteome</keyword>
<name>A0ABT1AZP7_9FLAO</name>
<protein>
    <submittedName>
        <fullName evidence="1">Uncharacterized protein</fullName>
    </submittedName>
</protein>
<organism evidence="1 2">
    <name type="scientific">Robiginitalea marina</name>
    <dbReference type="NCBI Taxonomy" id="2954105"/>
    <lineage>
        <taxon>Bacteria</taxon>
        <taxon>Pseudomonadati</taxon>
        <taxon>Bacteroidota</taxon>
        <taxon>Flavobacteriia</taxon>
        <taxon>Flavobacteriales</taxon>
        <taxon>Flavobacteriaceae</taxon>
        <taxon>Robiginitalea</taxon>
    </lineage>
</organism>
<sequence length="21" mass="2582">MIGILIALQVDNWNERRKKKR</sequence>
<dbReference type="Proteomes" id="UP001206312">
    <property type="component" value="Unassembled WGS sequence"/>
</dbReference>
<gene>
    <name evidence="1" type="ORF">NG653_07250</name>
</gene>
<reference evidence="1 2" key="1">
    <citation type="submission" date="2022-06" db="EMBL/GenBank/DDBJ databases">
        <authorList>
            <person name="Xuan X."/>
        </authorList>
    </citation>
    <scope>NUCLEOTIDE SEQUENCE [LARGE SCALE GENOMIC DNA]</scope>
    <source>
        <strain evidence="1 2">2V75</strain>
    </source>
</reference>
<proteinExistence type="predicted"/>
<comment type="caution">
    <text evidence="1">The sequence shown here is derived from an EMBL/GenBank/DDBJ whole genome shotgun (WGS) entry which is preliminary data.</text>
</comment>
<evidence type="ECO:0000313" key="2">
    <source>
        <dbReference type="Proteomes" id="UP001206312"/>
    </source>
</evidence>
<evidence type="ECO:0000313" key="1">
    <source>
        <dbReference type="EMBL" id="MCO5724648.1"/>
    </source>
</evidence>
<dbReference type="EMBL" id="JAMXIB010000004">
    <property type="protein sequence ID" value="MCO5724648.1"/>
    <property type="molecule type" value="Genomic_DNA"/>
</dbReference>
<accession>A0ABT1AZP7</accession>